<comment type="caution">
    <text evidence="2">The sequence shown here is derived from an EMBL/GenBank/DDBJ whole genome shotgun (WGS) entry which is preliminary data.</text>
</comment>
<dbReference type="OrthoDB" id="9808428at2"/>
<dbReference type="InterPro" id="IPR012296">
    <property type="entry name" value="Nuclease_put_TT1808"/>
</dbReference>
<accession>A0A072NIZ5</accession>
<evidence type="ECO:0000313" key="3">
    <source>
        <dbReference type="Proteomes" id="UP000027936"/>
    </source>
</evidence>
<evidence type="ECO:0000313" key="2">
    <source>
        <dbReference type="EMBL" id="KEF36883.1"/>
    </source>
</evidence>
<organism evidence="2 3">
    <name type="scientific">Schinkia azotoformans MEV2011</name>
    <dbReference type="NCBI Taxonomy" id="1348973"/>
    <lineage>
        <taxon>Bacteria</taxon>
        <taxon>Bacillati</taxon>
        <taxon>Bacillota</taxon>
        <taxon>Bacilli</taxon>
        <taxon>Bacillales</taxon>
        <taxon>Bacillaceae</taxon>
        <taxon>Calidifontibacillus/Schinkia group</taxon>
        <taxon>Schinkia</taxon>
    </lineage>
</organism>
<dbReference type="PANTHER" id="PTHR36558:SF1">
    <property type="entry name" value="RESTRICTION ENDONUCLEASE DOMAIN-CONTAINING PROTEIN-RELATED"/>
    <property type="match status" value="1"/>
</dbReference>
<dbReference type="InterPro" id="IPR008538">
    <property type="entry name" value="Uma2"/>
</dbReference>
<reference evidence="2 3" key="1">
    <citation type="submission" date="2014-04" db="EMBL/GenBank/DDBJ databases">
        <title>Draft genome sequence of Bacillus azotoformans MEV2011, a (co-) denitrifying strain unable to grow in the presence of oxygen.</title>
        <authorList>
            <person name="Nielsen M."/>
            <person name="Schreiber L."/>
            <person name="Finster K."/>
            <person name="Schramm A."/>
        </authorList>
    </citation>
    <scope>NUCLEOTIDE SEQUENCE [LARGE SCALE GENOMIC DNA]</scope>
    <source>
        <strain evidence="2 3">MEV2011</strain>
    </source>
</reference>
<dbReference type="PANTHER" id="PTHR36558">
    <property type="entry name" value="GLR1098 PROTEIN"/>
    <property type="match status" value="1"/>
</dbReference>
<dbReference type="Pfam" id="PF05685">
    <property type="entry name" value="Uma2"/>
    <property type="match status" value="1"/>
</dbReference>
<dbReference type="AlphaFoldDB" id="A0A072NIZ5"/>
<protein>
    <recommendedName>
        <fullName evidence="1">Putative restriction endonuclease domain-containing protein</fullName>
    </recommendedName>
</protein>
<dbReference type="EMBL" id="JJRY01000021">
    <property type="protein sequence ID" value="KEF36883.1"/>
    <property type="molecule type" value="Genomic_DNA"/>
</dbReference>
<sequence length="191" mass="21891">MAIPQQSKRYSYADYLSWDDDVLCEVIEGVIISMSPSPTPLHQNIITELTTEFGLFLRDKKCVAFPAPIDVCLFANKQTKDNDIKDWVQPDLIVVCDESKIGEKNIIGAPELVIEVLSPSTAKNDRLIKYNSYEKAGVKEYWIVDPYNQTIEVYLLEGKTFVRNSVYFKDDILPVQLFEDLQIELSNIFRS</sequence>
<dbReference type="PATRIC" id="fig|1348973.3.peg.3853"/>
<gene>
    <name evidence="2" type="ORF">M670_03965</name>
</gene>
<proteinExistence type="predicted"/>
<feature type="domain" description="Putative restriction endonuclease" evidence="1">
    <location>
        <begin position="13"/>
        <end position="184"/>
    </location>
</feature>
<dbReference type="Gene3D" id="3.90.1570.10">
    <property type="entry name" value="tt1808, chain A"/>
    <property type="match status" value="1"/>
</dbReference>
<dbReference type="InterPro" id="IPR011335">
    <property type="entry name" value="Restrct_endonuc-II-like"/>
</dbReference>
<name>A0A072NIZ5_SCHAZ</name>
<dbReference type="RefSeq" id="WP_035197594.1">
    <property type="nucleotide sequence ID" value="NZ_JJRY01000021.1"/>
</dbReference>
<dbReference type="SUPFAM" id="SSF52980">
    <property type="entry name" value="Restriction endonuclease-like"/>
    <property type="match status" value="1"/>
</dbReference>
<dbReference type="Proteomes" id="UP000027936">
    <property type="component" value="Unassembled WGS sequence"/>
</dbReference>
<dbReference type="CDD" id="cd06260">
    <property type="entry name" value="DUF820-like"/>
    <property type="match status" value="1"/>
</dbReference>
<evidence type="ECO:0000259" key="1">
    <source>
        <dbReference type="Pfam" id="PF05685"/>
    </source>
</evidence>